<dbReference type="SMART" id="SM00382">
    <property type="entry name" value="AAA"/>
    <property type="match status" value="1"/>
</dbReference>
<dbReference type="Proteomes" id="UP000321577">
    <property type="component" value="Unassembled WGS sequence"/>
</dbReference>
<dbReference type="SUPFAM" id="SSF52540">
    <property type="entry name" value="P-loop containing nucleoside triphosphate hydrolases"/>
    <property type="match status" value="1"/>
</dbReference>
<keyword evidence="5" id="KW-0132">Cell division</keyword>
<evidence type="ECO:0000313" key="5">
    <source>
        <dbReference type="EMBL" id="GEP43134.1"/>
    </source>
</evidence>
<dbReference type="GO" id="GO:0051301">
    <property type="term" value="P:cell division"/>
    <property type="evidence" value="ECO:0007669"/>
    <property type="project" value="UniProtKB-KW"/>
</dbReference>
<keyword evidence="2" id="KW-0547">Nucleotide-binding</keyword>
<dbReference type="CDD" id="cd19481">
    <property type="entry name" value="RecA-like_protease"/>
    <property type="match status" value="1"/>
</dbReference>
<accession>A0A512M8R4</accession>
<dbReference type="PANTHER" id="PTHR23073">
    <property type="entry name" value="26S PROTEASOME REGULATORY SUBUNIT"/>
    <property type="match status" value="1"/>
</dbReference>
<dbReference type="GO" id="GO:0005524">
    <property type="term" value="F:ATP binding"/>
    <property type="evidence" value="ECO:0007669"/>
    <property type="project" value="UniProtKB-KW"/>
</dbReference>
<comment type="similarity">
    <text evidence="1">Belongs to the AAA ATPase family.</text>
</comment>
<dbReference type="Gene3D" id="1.10.8.60">
    <property type="match status" value="1"/>
</dbReference>
<keyword evidence="3" id="KW-0067">ATP-binding</keyword>
<sequence length="439" mass="48938">MAATLRKHFRQPELHRLMTNARMFPVTARVDLQQALEDLISEHCVVRHQSGIQAGYAYQTFTFSMLSMDRDRAAILGPLEHEDVDVGEAVPVVCLKSTVWLCDQGRRKIALLLTPVLGHGQITGWQVEVAEMPGKDASRKPGIEILSQLEQAINQARSYRGKVISLQKSDDYSGKVGSVRVHKLRSVARDEVILPAPTLKLLEQNVTEFIQKRDRLKSLGMSIKKGLLFYGPPGTGKTHTIHYLASQLAEHTTLLITAEQVGMLDEYMQLARLMQPAMIVLEDVDLIARTRTSMRNPCEEGLLNKLLNEMDGLREDAALLFVLTTNRPEDLESALASRPGRIDQAIEFPLPDEEGRRKLVKLYAGSLQIPDDVVSVIVRKTSRASAAFIKELMRRAAQVMLRQDRSRKLNLQDVESALDEMLFSGGSLNAKLLGGAATE</sequence>
<dbReference type="Pfam" id="PF00004">
    <property type="entry name" value="AAA"/>
    <property type="match status" value="1"/>
</dbReference>
<dbReference type="Gene3D" id="3.40.50.300">
    <property type="entry name" value="P-loop containing nucleotide triphosphate hydrolases"/>
    <property type="match status" value="1"/>
</dbReference>
<dbReference type="EMBL" id="BKAG01000015">
    <property type="protein sequence ID" value="GEP43134.1"/>
    <property type="molecule type" value="Genomic_DNA"/>
</dbReference>
<name>A0A512M8R4_9BACT</name>
<dbReference type="InterPro" id="IPR003593">
    <property type="entry name" value="AAA+_ATPase"/>
</dbReference>
<dbReference type="InterPro" id="IPR027417">
    <property type="entry name" value="P-loop_NTPase"/>
</dbReference>
<keyword evidence="5" id="KW-0131">Cell cycle</keyword>
<comment type="caution">
    <text evidence="5">The sequence shown here is derived from an EMBL/GenBank/DDBJ whole genome shotgun (WGS) entry which is preliminary data.</text>
</comment>
<dbReference type="AlphaFoldDB" id="A0A512M8R4"/>
<evidence type="ECO:0000256" key="1">
    <source>
        <dbReference type="ARBA" id="ARBA00006914"/>
    </source>
</evidence>
<keyword evidence="6" id="KW-1185">Reference proteome</keyword>
<reference evidence="5 6" key="1">
    <citation type="submission" date="2019-07" db="EMBL/GenBank/DDBJ databases">
        <title>Whole genome shotgun sequence of Brevifollis gellanilyticus NBRC 108608.</title>
        <authorList>
            <person name="Hosoyama A."/>
            <person name="Uohara A."/>
            <person name="Ohji S."/>
            <person name="Ichikawa N."/>
        </authorList>
    </citation>
    <scope>NUCLEOTIDE SEQUENCE [LARGE SCALE GENOMIC DNA]</scope>
    <source>
        <strain evidence="5 6">NBRC 108608</strain>
    </source>
</reference>
<dbReference type="GO" id="GO:0016887">
    <property type="term" value="F:ATP hydrolysis activity"/>
    <property type="evidence" value="ECO:0007669"/>
    <property type="project" value="InterPro"/>
</dbReference>
<evidence type="ECO:0000256" key="2">
    <source>
        <dbReference type="ARBA" id="ARBA00022741"/>
    </source>
</evidence>
<feature type="domain" description="AAA+ ATPase" evidence="4">
    <location>
        <begin position="223"/>
        <end position="352"/>
    </location>
</feature>
<protein>
    <submittedName>
        <fullName evidence="5">Cell division protein FtsH</fullName>
    </submittedName>
</protein>
<evidence type="ECO:0000313" key="6">
    <source>
        <dbReference type="Proteomes" id="UP000321577"/>
    </source>
</evidence>
<organism evidence="5 6">
    <name type="scientific">Brevifollis gellanilyticus</name>
    <dbReference type="NCBI Taxonomy" id="748831"/>
    <lineage>
        <taxon>Bacteria</taxon>
        <taxon>Pseudomonadati</taxon>
        <taxon>Verrucomicrobiota</taxon>
        <taxon>Verrucomicrobiia</taxon>
        <taxon>Verrucomicrobiales</taxon>
        <taxon>Verrucomicrobiaceae</taxon>
    </lineage>
</organism>
<proteinExistence type="inferred from homology"/>
<evidence type="ECO:0000259" key="4">
    <source>
        <dbReference type="SMART" id="SM00382"/>
    </source>
</evidence>
<gene>
    <name evidence="5" type="primary">ftsH</name>
    <name evidence="5" type="ORF">BGE01nite_24250</name>
</gene>
<dbReference type="InterPro" id="IPR050221">
    <property type="entry name" value="26S_Proteasome_ATPase"/>
</dbReference>
<dbReference type="InterPro" id="IPR003959">
    <property type="entry name" value="ATPase_AAA_core"/>
</dbReference>
<evidence type="ECO:0000256" key="3">
    <source>
        <dbReference type="ARBA" id="ARBA00022840"/>
    </source>
</evidence>